<dbReference type="FunFam" id="2.60.40.10:FF:000458">
    <property type="entry name" value="Molecular chaperone FimC"/>
    <property type="match status" value="1"/>
</dbReference>
<evidence type="ECO:0000256" key="1">
    <source>
        <dbReference type="ARBA" id="ARBA00004418"/>
    </source>
</evidence>
<feature type="domain" description="Pili assembly chaperone C-terminal" evidence="11">
    <location>
        <begin position="164"/>
        <end position="224"/>
    </location>
</feature>
<evidence type="ECO:0000259" key="10">
    <source>
        <dbReference type="Pfam" id="PF00345"/>
    </source>
</evidence>
<dbReference type="InterPro" id="IPR018046">
    <property type="entry name" value="Pili_assmbl_chaperone_CS"/>
</dbReference>
<keyword evidence="5" id="KW-0574">Periplasm</keyword>
<dbReference type="InterPro" id="IPR016148">
    <property type="entry name" value="Pili_assmbl_chaperone_C"/>
</dbReference>
<dbReference type="SUPFAM" id="SSF49354">
    <property type="entry name" value="PapD-like"/>
    <property type="match status" value="1"/>
</dbReference>
<dbReference type="Pfam" id="PF00345">
    <property type="entry name" value="PapD_N"/>
    <property type="match status" value="1"/>
</dbReference>
<keyword evidence="7" id="KW-0393">Immunoglobulin domain</keyword>
<evidence type="ECO:0000256" key="7">
    <source>
        <dbReference type="ARBA" id="ARBA00023319"/>
    </source>
</evidence>
<dbReference type="KEGG" id="ifl:C1H71_18300"/>
<protein>
    <recommendedName>
        <fullName evidence="14">Molecular chaperone</fullName>
    </recommendedName>
</protein>
<keyword evidence="13" id="KW-1185">Reference proteome</keyword>
<evidence type="ECO:0000256" key="4">
    <source>
        <dbReference type="ARBA" id="ARBA00022729"/>
    </source>
</evidence>
<dbReference type="InterPro" id="IPR013783">
    <property type="entry name" value="Ig-like_fold"/>
</dbReference>
<evidence type="ECO:0000256" key="6">
    <source>
        <dbReference type="ARBA" id="ARBA00023186"/>
    </source>
</evidence>
<organism evidence="12 13">
    <name type="scientific">Iodobacter fluviatilis</name>
    <dbReference type="NCBI Taxonomy" id="537"/>
    <lineage>
        <taxon>Bacteria</taxon>
        <taxon>Pseudomonadati</taxon>
        <taxon>Pseudomonadota</taxon>
        <taxon>Betaproteobacteria</taxon>
        <taxon>Neisseriales</taxon>
        <taxon>Chitinibacteraceae</taxon>
        <taxon>Iodobacter</taxon>
    </lineage>
</organism>
<evidence type="ECO:0008006" key="14">
    <source>
        <dbReference type="Google" id="ProtNLM"/>
    </source>
</evidence>
<accession>A0A7G3GE75</accession>
<feature type="chain" id="PRO_5028816362" description="Molecular chaperone" evidence="9">
    <location>
        <begin position="23"/>
        <end position="239"/>
    </location>
</feature>
<evidence type="ECO:0000256" key="3">
    <source>
        <dbReference type="ARBA" id="ARBA00022558"/>
    </source>
</evidence>
<name>A0A7G3GE75_9NEIS</name>
<comment type="similarity">
    <text evidence="2 8">Belongs to the periplasmic pilus chaperone family.</text>
</comment>
<reference evidence="12 13" key="1">
    <citation type="submission" date="2018-01" db="EMBL/GenBank/DDBJ databases">
        <title>Genome sequence of Iodobacter sp. strain PCH194 isolated from Indian Trans-Himalaya.</title>
        <authorList>
            <person name="Kumar V."/>
            <person name="Thakur V."/>
            <person name="Kumar S."/>
            <person name="Singh D."/>
        </authorList>
    </citation>
    <scope>NUCLEOTIDE SEQUENCE [LARGE SCALE GENOMIC DNA]</scope>
    <source>
        <strain evidence="12 13">PCH194</strain>
    </source>
</reference>
<dbReference type="RefSeq" id="WP_130107795.1">
    <property type="nucleotide sequence ID" value="NZ_CP025781.1"/>
</dbReference>
<keyword evidence="3" id="KW-1029">Fimbrium biogenesis</keyword>
<evidence type="ECO:0000256" key="9">
    <source>
        <dbReference type="SAM" id="SignalP"/>
    </source>
</evidence>
<dbReference type="PRINTS" id="PR00969">
    <property type="entry name" value="CHAPERONPILI"/>
</dbReference>
<dbReference type="Gene3D" id="2.60.40.10">
    <property type="entry name" value="Immunoglobulins"/>
    <property type="match status" value="2"/>
</dbReference>
<feature type="signal peptide" evidence="9">
    <location>
        <begin position="1"/>
        <end position="22"/>
    </location>
</feature>
<dbReference type="Pfam" id="PF02753">
    <property type="entry name" value="PapD_C"/>
    <property type="match status" value="1"/>
</dbReference>
<keyword evidence="6 8" id="KW-0143">Chaperone</keyword>
<dbReference type="PANTHER" id="PTHR30251:SF5">
    <property type="entry name" value="FIMBRIAL CHAPARONE PROTEIN"/>
    <property type="match status" value="1"/>
</dbReference>
<feature type="domain" description="Pili assembly chaperone N-terminal" evidence="10">
    <location>
        <begin position="24"/>
        <end position="141"/>
    </location>
</feature>
<dbReference type="GO" id="GO:0030288">
    <property type="term" value="C:outer membrane-bounded periplasmic space"/>
    <property type="evidence" value="ECO:0007669"/>
    <property type="project" value="InterPro"/>
</dbReference>
<dbReference type="Proteomes" id="UP000515917">
    <property type="component" value="Chromosome"/>
</dbReference>
<dbReference type="InterPro" id="IPR036316">
    <property type="entry name" value="Pili_assmbl_chap_C_dom_sf"/>
</dbReference>
<gene>
    <name evidence="12" type="ORF">C1H71_18300</name>
</gene>
<dbReference type="SUPFAM" id="SSF49584">
    <property type="entry name" value="Periplasmic chaperone C-domain"/>
    <property type="match status" value="1"/>
</dbReference>
<dbReference type="PANTHER" id="PTHR30251">
    <property type="entry name" value="PILUS ASSEMBLY CHAPERONE"/>
    <property type="match status" value="1"/>
</dbReference>
<sequence length="239" mass="27074">MKSLFFVLFAAVCGTQASIVNAAVGLDRTRLVYNEQDKSTSLRIFNGSKTLPYLAQAWLENKDYKKENIPFAVLPPLQRLEADSESLVRIEKTALVANLPQDRESVFYFNLREIPPKSDKENVMQIAMQTQIKMFYRPKSMALHGDVEWQSQLMVNKVATGFQVVNPTPYHITVTKFALAEKEESIADFAGFMIAPKSSIDLPVKDNKLNHFVLTYINDYGGHIELLFVCSEDQCAVKK</sequence>
<dbReference type="AlphaFoldDB" id="A0A7G3GE75"/>
<dbReference type="PROSITE" id="PS00635">
    <property type="entry name" value="PILI_CHAPERONE"/>
    <property type="match status" value="1"/>
</dbReference>
<dbReference type="EMBL" id="CP025781">
    <property type="protein sequence ID" value="QBC45292.1"/>
    <property type="molecule type" value="Genomic_DNA"/>
</dbReference>
<evidence type="ECO:0000256" key="2">
    <source>
        <dbReference type="ARBA" id="ARBA00007399"/>
    </source>
</evidence>
<dbReference type="InterPro" id="IPR001829">
    <property type="entry name" value="Pili_assmbl_chaperone_bac"/>
</dbReference>
<proteinExistence type="inferred from homology"/>
<keyword evidence="4 9" id="KW-0732">Signal</keyword>
<evidence type="ECO:0000259" key="11">
    <source>
        <dbReference type="Pfam" id="PF02753"/>
    </source>
</evidence>
<evidence type="ECO:0000256" key="8">
    <source>
        <dbReference type="RuleBase" id="RU003918"/>
    </source>
</evidence>
<evidence type="ECO:0000313" key="12">
    <source>
        <dbReference type="EMBL" id="QBC45292.1"/>
    </source>
</evidence>
<comment type="subcellular location">
    <subcellularLocation>
        <location evidence="1 8">Periplasm</location>
    </subcellularLocation>
</comment>
<dbReference type="InterPro" id="IPR016147">
    <property type="entry name" value="Pili_assmbl_chaperone_N"/>
</dbReference>
<dbReference type="GO" id="GO:0071555">
    <property type="term" value="P:cell wall organization"/>
    <property type="evidence" value="ECO:0007669"/>
    <property type="project" value="InterPro"/>
</dbReference>
<evidence type="ECO:0000256" key="5">
    <source>
        <dbReference type="ARBA" id="ARBA00022764"/>
    </source>
</evidence>
<dbReference type="InterPro" id="IPR050643">
    <property type="entry name" value="Periplasmic_pilus_chap"/>
</dbReference>
<evidence type="ECO:0000313" key="13">
    <source>
        <dbReference type="Proteomes" id="UP000515917"/>
    </source>
</evidence>
<dbReference type="InterPro" id="IPR008962">
    <property type="entry name" value="PapD-like_sf"/>
</dbReference>